<dbReference type="KEGG" id="vg:18563004"/>
<protein>
    <submittedName>
        <fullName evidence="1">Uncharacterized protein</fullName>
    </submittedName>
</protein>
<name>M1F2C8_9CAUD</name>
<dbReference type="Proteomes" id="UP000011829">
    <property type="component" value="Segment"/>
</dbReference>
<evidence type="ECO:0000313" key="1">
    <source>
        <dbReference type="EMBL" id="AFH21046.1"/>
    </source>
</evidence>
<keyword evidence="2" id="KW-1185">Reference proteome</keyword>
<dbReference type="RefSeq" id="YP_009015124.1">
    <property type="nucleotide sequence ID" value="NC_023717.1"/>
</dbReference>
<gene>
    <name evidence="1" type="ORF">CR9_162</name>
</gene>
<proteinExistence type="predicted"/>
<accession>M1F2C8</accession>
<dbReference type="GeneID" id="18563004"/>
<dbReference type="OrthoDB" id="33876at10239"/>
<evidence type="ECO:0000313" key="2">
    <source>
        <dbReference type="Proteomes" id="UP000011829"/>
    </source>
</evidence>
<reference evidence="1 2" key="1">
    <citation type="submission" date="2012-02" db="EMBL/GenBank/DDBJ databases">
        <title>Complete Genome Sequence of Cronobacter sakazakii Bacteriophage CR9.</title>
        <authorList>
            <person name="Shin H."/>
            <person name="Lee J.-H."/>
            <person name="Kim Y."/>
            <person name="Ryu S."/>
        </authorList>
    </citation>
    <scope>NUCLEOTIDE SEQUENCE [LARGE SCALE GENOMIC DNA]</scope>
</reference>
<dbReference type="EMBL" id="JQ691611">
    <property type="protein sequence ID" value="AFH21046.1"/>
    <property type="molecule type" value="Genomic_DNA"/>
</dbReference>
<sequence length="99" mass="10873">MQKANTLFILADVADHVVASLSNVAGTVRIICRHMDDKEPNRLQINVDRKGADFVISYDAIYNGRRFMQAKSDPIPASYIQEAIATLVNDTIPAGAMLP</sequence>
<organism evidence="1 2">
    <name type="scientific">Cronobacter phage CR9</name>
    <dbReference type="NCBI Taxonomy" id="1162290"/>
    <lineage>
        <taxon>Viruses</taxon>
        <taxon>Duplodnaviria</taxon>
        <taxon>Heunggongvirae</taxon>
        <taxon>Uroviricota</taxon>
        <taxon>Caudoviricetes</taxon>
        <taxon>Vequintavirinae</taxon>
        <taxon>Certrevirus</taxon>
        <taxon>Certrevirus CR9</taxon>
    </lineage>
</organism>